<evidence type="ECO:0000256" key="20">
    <source>
        <dbReference type="ARBA" id="ARBA00052400"/>
    </source>
</evidence>
<gene>
    <name evidence="44" type="ORF">NDU88_003521</name>
</gene>
<protein>
    <recommendedName>
        <fullName evidence="31">Kynurenine/alpha-aminoadipate aminotransferase, mitochondrial</fullName>
        <ecNumber evidence="29">2.6.1.39</ecNumber>
        <ecNumber evidence="28">2.6.1.4</ecNumber>
        <ecNumber evidence="4">2.6.1.63</ecNumber>
        <ecNumber evidence="3">2.6.1.7</ecNumber>
        <ecNumber evidence="30">2.6.1.73</ecNumber>
    </recommendedName>
    <alternativeName>
        <fullName evidence="41">2-aminoadipate aminotransferase</fullName>
    </alternativeName>
    <alternativeName>
        <fullName evidence="34">2-aminoadipate transaminase</fullName>
    </alternativeName>
    <alternativeName>
        <fullName evidence="37">Alpha-aminoadipate aminotransferase</fullName>
    </alternativeName>
    <alternativeName>
        <fullName evidence="36">Glycine transaminase AADAT</fullName>
    </alternativeName>
    <alternativeName>
        <fullName evidence="40">Kynurenine aminotransferase II</fullName>
    </alternativeName>
    <alternativeName>
        <fullName evidence="35">Kynurenine--glyoxylate transaminase AADAT</fullName>
    </alternativeName>
    <alternativeName>
        <fullName evidence="38">Kynurenine--oxoglutarate aminotransferase II</fullName>
    </alternativeName>
    <alternativeName>
        <fullName evidence="39">Kynurenine--oxoglutarate transaminase 2</fullName>
    </alternativeName>
    <alternativeName>
        <fullName evidence="33">Kynurenine--oxoglutarate transaminase II</fullName>
    </alternativeName>
    <alternativeName>
        <fullName evidence="32">Methionine--glyoxylate transaminase AADAT</fullName>
    </alternativeName>
</protein>
<evidence type="ECO:0000256" key="14">
    <source>
        <dbReference type="ARBA" id="ARBA00051742"/>
    </source>
</evidence>
<evidence type="ECO:0000256" key="26">
    <source>
        <dbReference type="ARBA" id="ARBA00056991"/>
    </source>
</evidence>
<evidence type="ECO:0000256" key="7">
    <source>
        <dbReference type="ARBA" id="ARBA00022898"/>
    </source>
</evidence>
<evidence type="ECO:0000313" key="44">
    <source>
        <dbReference type="EMBL" id="KAJ1215914.1"/>
    </source>
</evidence>
<evidence type="ECO:0000256" key="5">
    <source>
        <dbReference type="ARBA" id="ARBA00022576"/>
    </source>
</evidence>
<comment type="catalytic activity">
    <reaction evidence="19">
        <text>L-tryptophan + glyoxylate = indole-3-pyruvate + glycine</text>
        <dbReference type="Rhea" id="RHEA:69124"/>
        <dbReference type="ChEBI" id="CHEBI:17640"/>
        <dbReference type="ChEBI" id="CHEBI:36655"/>
        <dbReference type="ChEBI" id="CHEBI:57305"/>
        <dbReference type="ChEBI" id="CHEBI:57912"/>
    </reaction>
</comment>
<dbReference type="PANTHER" id="PTHR42790">
    <property type="entry name" value="AMINOTRANSFERASE"/>
    <property type="match status" value="1"/>
</dbReference>
<comment type="similarity">
    <text evidence="2">Belongs to the class-I pyridoxal-phosphate-dependent aminotransferase family.</text>
</comment>
<evidence type="ECO:0000256" key="23">
    <source>
        <dbReference type="ARBA" id="ARBA00052537"/>
    </source>
</evidence>
<dbReference type="InterPro" id="IPR050859">
    <property type="entry name" value="Class-I_PLP-dep_aminotransf"/>
</dbReference>
<dbReference type="GO" id="GO:0005759">
    <property type="term" value="C:mitochondrial matrix"/>
    <property type="evidence" value="ECO:0007669"/>
    <property type="project" value="UniProtKB-ARBA"/>
</dbReference>
<evidence type="ECO:0000256" key="36">
    <source>
        <dbReference type="ARBA" id="ARBA00082040"/>
    </source>
</evidence>
<evidence type="ECO:0000256" key="38">
    <source>
        <dbReference type="ARBA" id="ARBA00082796"/>
    </source>
</evidence>
<dbReference type="EC" id="2.6.1.7" evidence="3"/>
<comment type="catalytic activity">
    <reaction evidence="16">
        <text>2-oxobutanoate + L-kynurenine = (2S)-2-aminobutanoate + kynurenate + H2O</text>
        <dbReference type="Rhea" id="RHEA:66044"/>
        <dbReference type="ChEBI" id="CHEBI:15377"/>
        <dbReference type="ChEBI" id="CHEBI:16763"/>
        <dbReference type="ChEBI" id="CHEBI:57959"/>
        <dbReference type="ChEBI" id="CHEBI:58454"/>
        <dbReference type="ChEBI" id="CHEBI:74359"/>
    </reaction>
    <physiologicalReaction direction="left-to-right" evidence="16">
        <dbReference type="Rhea" id="RHEA:66045"/>
    </physiologicalReaction>
</comment>
<dbReference type="EC" id="2.6.1.4" evidence="28"/>
<comment type="catalytic activity">
    <reaction evidence="25">
        <text>4-methyl-2-oxopentanoate + L-kynurenine = kynurenate + L-leucine + H2O</text>
        <dbReference type="Rhea" id="RHEA:66068"/>
        <dbReference type="ChEBI" id="CHEBI:15377"/>
        <dbReference type="ChEBI" id="CHEBI:17865"/>
        <dbReference type="ChEBI" id="CHEBI:57427"/>
        <dbReference type="ChEBI" id="CHEBI:57959"/>
        <dbReference type="ChEBI" id="CHEBI:58454"/>
    </reaction>
    <physiologicalReaction direction="left-to-right" evidence="25">
        <dbReference type="Rhea" id="RHEA:66069"/>
    </physiologicalReaction>
</comment>
<comment type="pathway">
    <text evidence="27">Amino-acid degradation; L-lysine degradation via saccharopine pathway; glutaryl-CoA from L-lysine: step 4/6.</text>
</comment>
<dbReference type="FunFam" id="3.90.1150.10:FF:000166">
    <property type="entry name" value="Kynurenine/alpha-aminoadipate aminotransferase, mitochondrial"/>
    <property type="match status" value="1"/>
</dbReference>
<dbReference type="GO" id="GO:0016212">
    <property type="term" value="F:kynurenine-oxoglutarate transaminase activity"/>
    <property type="evidence" value="ECO:0007669"/>
    <property type="project" value="UniProtKB-EC"/>
</dbReference>
<dbReference type="GO" id="GO:0030170">
    <property type="term" value="F:pyridoxal phosphate binding"/>
    <property type="evidence" value="ECO:0007669"/>
    <property type="project" value="InterPro"/>
</dbReference>
<comment type="catalytic activity">
    <reaction evidence="20">
        <text>glyoxylate + L-phenylalanine = 3-phenylpyruvate + glycine</text>
        <dbReference type="Rhea" id="RHEA:69120"/>
        <dbReference type="ChEBI" id="CHEBI:18005"/>
        <dbReference type="ChEBI" id="CHEBI:36655"/>
        <dbReference type="ChEBI" id="CHEBI:57305"/>
        <dbReference type="ChEBI" id="CHEBI:58095"/>
    </reaction>
</comment>
<dbReference type="GO" id="GO:0047315">
    <property type="term" value="F:kynurenine-glyoxylate transaminase activity"/>
    <property type="evidence" value="ECO:0007669"/>
    <property type="project" value="UniProtKB-EC"/>
</dbReference>
<evidence type="ECO:0000256" key="19">
    <source>
        <dbReference type="ARBA" id="ARBA00052393"/>
    </source>
</evidence>
<dbReference type="EC" id="2.6.1.63" evidence="4"/>
<dbReference type="Proteomes" id="UP001066276">
    <property type="component" value="Chromosome 1_1"/>
</dbReference>
<comment type="function">
    <text evidence="26">Transaminase with broad substrate specificity. Has transaminase activity towards aminoadipate, kynurenine, methionine and glutamate. Shows activity also towards tryptophan, aspartate and hydroxykynurenine. Accepts a variety of oxo-acids as amino-group acceptors, with a preference for 2-oxoglutarate, 2-oxocaproic acid, phenylpyruvate and alpha-oxo-gamma-methiol butyric acid. Can also use glyoxylate as amino-group acceptor (in vitro).</text>
</comment>
<evidence type="ECO:0000256" key="29">
    <source>
        <dbReference type="ARBA" id="ARBA00067027"/>
    </source>
</evidence>
<evidence type="ECO:0000256" key="42">
    <source>
        <dbReference type="SAM" id="MobiDB-lite"/>
    </source>
</evidence>
<organism evidence="44 45">
    <name type="scientific">Pleurodeles waltl</name>
    <name type="common">Iberian ribbed newt</name>
    <dbReference type="NCBI Taxonomy" id="8319"/>
    <lineage>
        <taxon>Eukaryota</taxon>
        <taxon>Metazoa</taxon>
        <taxon>Chordata</taxon>
        <taxon>Craniata</taxon>
        <taxon>Vertebrata</taxon>
        <taxon>Euteleostomi</taxon>
        <taxon>Amphibia</taxon>
        <taxon>Batrachia</taxon>
        <taxon>Caudata</taxon>
        <taxon>Salamandroidea</taxon>
        <taxon>Salamandridae</taxon>
        <taxon>Pleurodelinae</taxon>
        <taxon>Pleurodeles</taxon>
    </lineage>
</organism>
<sequence length="500" mass="55523">MGNEAATLLQRRFSMLLRVKKLDDYYVHVVVGVIYKISIQCFILVVDSLLVVQMNYSRFLTSVSAARETSPIRALTAIMLKSPPSLISLAGGVPNVNTFPFKKASITVNDGSVVEIGEDLMRTALQYSSSQGYPALLSWLTDLQKSCHNPPTLNYSPENGKMDVCVTAGSQEGLSKVFDMLISPGDNILLDEPTYAGTLAALRPLRCNIVKVPADNHGIIPQSLKDILSRWTPGDPKTPKFLYTIPNGGNPTGISLSTERKEAIYKIAREYDFLIIEDDPYYFLQFTKPWAPTFLSMDVDGRVIRTDSMSKILSSGLRIGFVTGPQPLIERIVLHVQTSTLHTSTFTQVMTSQLLHQWGLEGFLQHVDRVVDFYRSQRDVMLSSAEKWLTGLAEWQCPAAGMFLWMKINGISDTEKMIMEKAFKKEVLFAPGNGFLIDKSKPCPYVRASFSSSSPEQIDQLPCELKSAPKLAPKFAPKSAPKEALMPGSETSEPLQQMMC</sequence>
<evidence type="ECO:0000256" key="32">
    <source>
        <dbReference type="ARBA" id="ARBA00075068"/>
    </source>
</evidence>
<comment type="catalytic activity">
    <reaction evidence="8">
        <text>L-kynurenine + 2-oxoglutarate = kynurenate + L-glutamate + H2O</text>
        <dbReference type="Rhea" id="RHEA:65560"/>
        <dbReference type="ChEBI" id="CHEBI:15377"/>
        <dbReference type="ChEBI" id="CHEBI:16810"/>
        <dbReference type="ChEBI" id="CHEBI:29985"/>
        <dbReference type="ChEBI" id="CHEBI:57959"/>
        <dbReference type="ChEBI" id="CHEBI:58454"/>
        <dbReference type="EC" id="2.6.1.7"/>
    </reaction>
    <physiologicalReaction direction="left-to-right" evidence="8">
        <dbReference type="Rhea" id="RHEA:65561"/>
    </physiologicalReaction>
</comment>
<evidence type="ECO:0000256" key="28">
    <source>
        <dbReference type="ARBA" id="ARBA00066546"/>
    </source>
</evidence>
<comment type="catalytic activity">
    <reaction evidence="11">
        <text>L-2-aminoadipate + glyoxylate = 2-oxoadipate + glycine</text>
        <dbReference type="Rhea" id="RHEA:69112"/>
        <dbReference type="ChEBI" id="CHEBI:36655"/>
        <dbReference type="ChEBI" id="CHEBI:57305"/>
        <dbReference type="ChEBI" id="CHEBI:57499"/>
        <dbReference type="ChEBI" id="CHEBI:58672"/>
    </reaction>
    <physiologicalReaction direction="left-to-right" evidence="11">
        <dbReference type="Rhea" id="RHEA:69113"/>
    </physiologicalReaction>
</comment>
<dbReference type="EC" id="2.6.1.39" evidence="29"/>
<dbReference type="AlphaFoldDB" id="A0AAV7WPC8"/>
<dbReference type="EC" id="2.6.1.73" evidence="30"/>
<evidence type="ECO:0000256" key="16">
    <source>
        <dbReference type="ARBA" id="ARBA00051879"/>
    </source>
</evidence>
<evidence type="ECO:0000256" key="9">
    <source>
        <dbReference type="ARBA" id="ARBA00047677"/>
    </source>
</evidence>
<dbReference type="SUPFAM" id="SSF53383">
    <property type="entry name" value="PLP-dependent transferases"/>
    <property type="match status" value="1"/>
</dbReference>
<comment type="catalytic activity">
    <reaction evidence="24">
        <text>3-phenylpyruvate + L-kynurenine = kynurenate + L-phenylalanine + H2O</text>
        <dbReference type="Rhea" id="RHEA:66092"/>
        <dbReference type="ChEBI" id="CHEBI:15377"/>
        <dbReference type="ChEBI" id="CHEBI:18005"/>
        <dbReference type="ChEBI" id="CHEBI:57959"/>
        <dbReference type="ChEBI" id="CHEBI:58095"/>
        <dbReference type="ChEBI" id="CHEBI:58454"/>
    </reaction>
    <physiologicalReaction direction="left-to-right" evidence="24">
        <dbReference type="Rhea" id="RHEA:66093"/>
    </physiologicalReaction>
</comment>
<dbReference type="CDD" id="cd00609">
    <property type="entry name" value="AAT_like"/>
    <property type="match status" value="1"/>
</dbReference>
<dbReference type="GO" id="GO:0047536">
    <property type="term" value="F:2-aminoadipate transaminase activity"/>
    <property type="evidence" value="ECO:0007669"/>
    <property type="project" value="UniProtKB-EC"/>
</dbReference>
<keyword evidence="7" id="KW-0663">Pyridoxal phosphate</keyword>
<dbReference type="Pfam" id="PF00155">
    <property type="entry name" value="Aminotran_1_2"/>
    <property type="match status" value="1"/>
</dbReference>
<evidence type="ECO:0000256" key="24">
    <source>
        <dbReference type="ARBA" id="ARBA00052580"/>
    </source>
</evidence>
<name>A0AAV7WPC8_PLEWA</name>
<comment type="catalytic activity">
    <reaction evidence="12">
        <text>2-oxopentanoate + L-kynurenine = L-2-aminopentanoate + kynurenate + H2O</text>
        <dbReference type="Rhea" id="RHEA:66076"/>
        <dbReference type="ChEBI" id="CHEBI:15377"/>
        <dbReference type="ChEBI" id="CHEBI:28644"/>
        <dbReference type="ChEBI" id="CHEBI:57959"/>
        <dbReference type="ChEBI" id="CHEBI:58441"/>
        <dbReference type="ChEBI" id="CHEBI:58454"/>
    </reaction>
    <physiologicalReaction direction="left-to-right" evidence="12">
        <dbReference type="Rhea" id="RHEA:66077"/>
    </physiologicalReaction>
</comment>
<comment type="catalytic activity">
    <reaction evidence="14">
        <text>2-oxo-3-sulfanylpropanoate + L-kynurenine = kynurenate + L-cysteine + H2O</text>
        <dbReference type="Rhea" id="RHEA:69104"/>
        <dbReference type="ChEBI" id="CHEBI:15377"/>
        <dbReference type="ChEBI" id="CHEBI:35235"/>
        <dbReference type="ChEBI" id="CHEBI:57678"/>
        <dbReference type="ChEBI" id="CHEBI:57959"/>
        <dbReference type="ChEBI" id="CHEBI:58454"/>
    </reaction>
    <physiologicalReaction direction="left-to-right" evidence="14">
        <dbReference type="Rhea" id="RHEA:69105"/>
    </physiologicalReaction>
</comment>
<dbReference type="Gene3D" id="3.40.640.10">
    <property type="entry name" value="Type I PLP-dependent aspartate aminotransferase-like (Major domain)"/>
    <property type="match status" value="1"/>
</dbReference>
<evidence type="ECO:0000256" key="18">
    <source>
        <dbReference type="ARBA" id="ARBA00052128"/>
    </source>
</evidence>
<comment type="caution">
    <text evidence="44">The sequence shown here is derived from an EMBL/GenBank/DDBJ whole genome shotgun (WGS) entry which is preliminary data.</text>
</comment>
<dbReference type="FunFam" id="3.40.640.10:FF:000071">
    <property type="entry name" value="Kynurenine/alpha-aminoadipate aminotransferase, mitochondrial"/>
    <property type="match status" value="1"/>
</dbReference>
<keyword evidence="45" id="KW-1185">Reference proteome</keyword>
<evidence type="ECO:0000256" key="15">
    <source>
        <dbReference type="ARBA" id="ARBA00051759"/>
    </source>
</evidence>
<evidence type="ECO:0000256" key="35">
    <source>
        <dbReference type="ARBA" id="ARBA00081438"/>
    </source>
</evidence>
<comment type="catalytic activity">
    <reaction evidence="15">
        <text>2-oxoadipate + L-kynurenine = L-2-aminoadipate + kynurenate + H2O</text>
        <dbReference type="Rhea" id="RHEA:70047"/>
        <dbReference type="ChEBI" id="CHEBI:15377"/>
        <dbReference type="ChEBI" id="CHEBI:57499"/>
        <dbReference type="ChEBI" id="CHEBI:57959"/>
        <dbReference type="ChEBI" id="CHEBI:58454"/>
        <dbReference type="ChEBI" id="CHEBI:58672"/>
    </reaction>
    <physiologicalReaction direction="left-to-right" evidence="15">
        <dbReference type="Rhea" id="RHEA:70048"/>
    </physiologicalReaction>
</comment>
<dbReference type="PANTHER" id="PTHR42790:SF19">
    <property type="entry name" value="KYNURENINE_ALPHA-AMINOADIPATE AMINOTRANSFERASE, MITOCHONDRIAL"/>
    <property type="match status" value="1"/>
</dbReference>
<evidence type="ECO:0000256" key="1">
    <source>
        <dbReference type="ARBA" id="ARBA00001933"/>
    </source>
</evidence>
<evidence type="ECO:0000256" key="6">
    <source>
        <dbReference type="ARBA" id="ARBA00022679"/>
    </source>
</evidence>
<evidence type="ECO:0000256" key="17">
    <source>
        <dbReference type="ARBA" id="ARBA00052124"/>
    </source>
</evidence>
<evidence type="ECO:0000256" key="40">
    <source>
        <dbReference type="ARBA" id="ARBA00083286"/>
    </source>
</evidence>
<comment type="catalytic activity">
    <reaction evidence="22">
        <text>L-leucine + glyoxylate = 4-methyl-2-oxopentanoate + glycine</text>
        <dbReference type="Rhea" id="RHEA:69128"/>
        <dbReference type="ChEBI" id="CHEBI:17865"/>
        <dbReference type="ChEBI" id="CHEBI:36655"/>
        <dbReference type="ChEBI" id="CHEBI:57305"/>
        <dbReference type="ChEBI" id="CHEBI:57427"/>
    </reaction>
</comment>
<dbReference type="InterPro" id="IPR015424">
    <property type="entry name" value="PyrdxlP-dep_Trfase"/>
</dbReference>
<evidence type="ECO:0000256" key="22">
    <source>
        <dbReference type="ARBA" id="ARBA00052518"/>
    </source>
</evidence>
<dbReference type="GO" id="GO:0050094">
    <property type="term" value="F:methionine-glyoxylate transaminase activity"/>
    <property type="evidence" value="ECO:0007669"/>
    <property type="project" value="UniProtKB-EC"/>
</dbReference>
<keyword evidence="5" id="KW-0032">Aminotransferase</keyword>
<evidence type="ECO:0000256" key="34">
    <source>
        <dbReference type="ARBA" id="ARBA00080916"/>
    </source>
</evidence>
<dbReference type="GO" id="GO:0047958">
    <property type="term" value="F:glycine:2-oxoglutarate aminotransferase activity"/>
    <property type="evidence" value="ECO:0007669"/>
    <property type="project" value="UniProtKB-EC"/>
</dbReference>
<accession>A0AAV7WPC8</accession>
<evidence type="ECO:0000259" key="43">
    <source>
        <dbReference type="Pfam" id="PF00155"/>
    </source>
</evidence>
<comment type="cofactor">
    <cofactor evidence="1">
        <name>pyridoxal 5'-phosphate</name>
        <dbReference type="ChEBI" id="CHEBI:597326"/>
    </cofactor>
</comment>
<evidence type="ECO:0000256" key="25">
    <source>
        <dbReference type="ARBA" id="ARBA00052831"/>
    </source>
</evidence>
<dbReference type="InterPro" id="IPR015421">
    <property type="entry name" value="PyrdxlP-dep_Trfase_major"/>
</dbReference>
<evidence type="ECO:0000256" key="4">
    <source>
        <dbReference type="ARBA" id="ARBA00013010"/>
    </source>
</evidence>
<keyword evidence="6" id="KW-0808">Transferase</keyword>
<reference evidence="44" key="1">
    <citation type="journal article" date="2022" name="bioRxiv">
        <title>Sequencing and chromosome-scale assembly of the giantPleurodeles waltlgenome.</title>
        <authorList>
            <person name="Brown T."/>
            <person name="Elewa A."/>
            <person name="Iarovenko S."/>
            <person name="Subramanian E."/>
            <person name="Araus A.J."/>
            <person name="Petzold A."/>
            <person name="Susuki M."/>
            <person name="Suzuki K.-i.T."/>
            <person name="Hayashi T."/>
            <person name="Toyoda A."/>
            <person name="Oliveira C."/>
            <person name="Osipova E."/>
            <person name="Leigh N.D."/>
            <person name="Simon A."/>
            <person name="Yun M.H."/>
        </authorList>
    </citation>
    <scope>NUCLEOTIDE SEQUENCE</scope>
    <source>
        <strain evidence="44">20211129_DDA</strain>
        <tissue evidence="44">Liver</tissue>
    </source>
</reference>
<comment type="catalytic activity">
    <reaction evidence="10">
        <text>L-tyrosine + glyoxylate = 3-(4-hydroxyphenyl)pyruvate + glycine</text>
        <dbReference type="Rhea" id="RHEA:69116"/>
        <dbReference type="ChEBI" id="CHEBI:36242"/>
        <dbReference type="ChEBI" id="CHEBI:36655"/>
        <dbReference type="ChEBI" id="CHEBI:57305"/>
        <dbReference type="ChEBI" id="CHEBI:58315"/>
    </reaction>
</comment>
<evidence type="ECO:0000256" key="10">
    <source>
        <dbReference type="ARBA" id="ARBA00050142"/>
    </source>
</evidence>
<evidence type="ECO:0000256" key="41">
    <source>
        <dbReference type="ARBA" id="ARBA00083735"/>
    </source>
</evidence>
<dbReference type="InterPro" id="IPR004839">
    <property type="entry name" value="Aminotransferase_I/II_large"/>
</dbReference>
<evidence type="ECO:0000256" key="31">
    <source>
        <dbReference type="ARBA" id="ARBA00074091"/>
    </source>
</evidence>
<evidence type="ECO:0000256" key="11">
    <source>
        <dbReference type="ARBA" id="ARBA00050937"/>
    </source>
</evidence>
<dbReference type="GO" id="GO:1901605">
    <property type="term" value="P:alpha-amino acid metabolic process"/>
    <property type="evidence" value="ECO:0007669"/>
    <property type="project" value="TreeGrafter"/>
</dbReference>
<comment type="catalytic activity">
    <reaction evidence="9">
        <text>L-kynurenine + glyoxylate = kynurenate + glycine + H2O</text>
        <dbReference type="Rhea" id="RHEA:65896"/>
        <dbReference type="ChEBI" id="CHEBI:15377"/>
        <dbReference type="ChEBI" id="CHEBI:36655"/>
        <dbReference type="ChEBI" id="CHEBI:57305"/>
        <dbReference type="ChEBI" id="CHEBI:57959"/>
        <dbReference type="ChEBI" id="CHEBI:58454"/>
        <dbReference type="EC" id="2.6.1.63"/>
    </reaction>
    <physiologicalReaction direction="left-to-right" evidence="9">
        <dbReference type="Rhea" id="RHEA:65897"/>
    </physiologicalReaction>
</comment>
<evidence type="ECO:0000256" key="37">
    <source>
        <dbReference type="ARBA" id="ARBA00082705"/>
    </source>
</evidence>
<evidence type="ECO:0000256" key="12">
    <source>
        <dbReference type="ARBA" id="ARBA00051090"/>
    </source>
</evidence>
<feature type="domain" description="Aminotransferase class I/classII large" evidence="43">
    <location>
        <begin position="100"/>
        <end position="461"/>
    </location>
</feature>
<evidence type="ECO:0000256" key="33">
    <source>
        <dbReference type="ARBA" id="ARBA00080697"/>
    </source>
</evidence>
<comment type="catalytic activity">
    <reaction evidence="21">
        <text>glyoxylate + L-methionine = 4-methylsulfanyl-2-oxobutanoate + glycine</text>
        <dbReference type="Rhea" id="RHEA:22884"/>
        <dbReference type="ChEBI" id="CHEBI:16723"/>
        <dbReference type="ChEBI" id="CHEBI:36655"/>
        <dbReference type="ChEBI" id="CHEBI:57305"/>
        <dbReference type="ChEBI" id="CHEBI:57844"/>
        <dbReference type="EC" id="2.6.1.73"/>
    </reaction>
</comment>
<proteinExistence type="inferred from homology"/>
<comment type="catalytic activity">
    <reaction evidence="13">
        <text>4-methylsulfanyl-2-oxobutanoate + L-kynurenine = kynurenate + L-methionine + H2O</text>
        <dbReference type="Rhea" id="RHEA:69096"/>
        <dbReference type="ChEBI" id="CHEBI:15377"/>
        <dbReference type="ChEBI" id="CHEBI:16723"/>
        <dbReference type="ChEBI" id="CHEBI:57844"/>
        <dbReference type="ChEBI" id="CHEBI:57959"/>
        <dbReference type="ChEBI" id="CHEBI:58454"/>
    </reaction>
    <physiologicalReaction direction="left-to-right" evidence="13">
        <dbReference type="Rhea" id="RHEA:69097"/>
    </physiologicalReaction>
</comment>
<evidence type="ECO:0000256" key="2">
    <source>
        <dbReference type="ARBA" id="ARBA00007441"/>
    </source>
</evidence>
<comment type="catalytic activity">
    <reaction evidence="18">
        <text>2-oxohexanoate + L-kynurenine = L-2-aminohexanoate + kynurenate + H2O</text>
        <dbReference type="Rhea" id="RHEA:66060"/>
        <dbReference type="ChEBI" id="CHEBI:15377"/>
        <dbReference type="ChEBI" id="CHEBI:35177"/>
        <dbReference type="ChEBI" id="CHEBI:57959"/>
        <dbReference type="ChEBI" id="CHEBI:58454"/>
        <dbReference type="ChEBI" id="CHEBI:58455"/>
    </reaction>
    <physiologicalReaction direction="left-to-right" evidence="18">
        <dbReference type="Rhea" id="RHEA:66061"/>
    </physiologicalReaction>
</comment>
<evidence type="ECO:0000256" key="21">
    <source>
        <dbReference type="ARBA" id="ARBA00052404"/>
    </source>
</evidence>
<dbReference type="EMBL" id="JANPWB010000001">
    <property type="protein sequence ID" value="KAJ1215914.1"/>
    <property type="molecule type" value="Genomic_DNA"/>
</dbReference>
<feature type="region of interest" description="Disordered" evidence="42">
    <location>
        <begin position="474"/>
        <end position="500"/>
    </location>
</feature>
<evidence type="ECO:0000256" key="30">
    <source>
        <dbReference type="ARBA" id="ARBA00067059"/>
    </source>
</evidence>
<evidence type="ECO:0000256" key="27">
    <source>
        <dbReference type="ARBA" id="ARBA00060610"/>
    </source>
</evidence>
<comment type="catalytic activity">
    <reaction evidence="23">
        <text>glycine + 2-oxoglutarate = glyoxylate + L-glutamate</text>
        <dbReference type="Rhea" id="RHEA:14089"/>
        <dbReference type="ChEBI" id="CHEBI:16810"/>
        <dbReference type="ChEBI" id="CHEBI:29985"/>
        <dbReference type="ChEBI" id="CHEBI:36655"/>
        <dbReference type="ChEBI" id="CHEBI:57305"/>
        <dbReference type="EC" id="2.6.1.4"/>
    </reaction>
</comment>
<evidence type="ECO:0000256" key="39">
    <source>
        <dbReference type="ARBA" id="ARBA00083236"/>
    </source>
</evidence>
<evidence type="ECO:0000256" key="8">
    <source>
        <dbReference type="ARBA" id="ARBA00047478"/>
    </source>
</evidence>
<comment type="catalytic activity">
    <reaction evidence="17">
        <text>indole-3-pyruvate + L-kynurenine = kynurenate + L-tryptophan + H2O</text>
        <dbReference type="Rhea" id="RHEA:66052"/>
        <dbReference type="ChEBI" id="CHEBI:15377"/>
        <dbReference type="ChEBI" id="CHEBI:17640"/>
        <dbReference type="ChEBI" id="CHEBI:57912"/>
        <dbReference type="ChEBI" id="CHEBI:57959"/>
        <dbReference type="ChEBI" id="CHEBI:58454"/>
    </reaction>
    <physiologicalReaction direction="left-to-right" evidence="17">
        <dbReference type="Rhea" id="RHEA:66053"/>
    </physiologicalReaction>
</comment>
<evidence type="ECO:0000256" key="13">
    <source>
        <dbReference type="ARBA" id="ARBA00051184"/>
    </source>
</evidence>
<feature type="compositionally biased region" description="Polar residues" evidence="42">
    <location>
        <begin position="489"/>
        <end position="500"/>
    </location>
</feature>
<evidence type="ECO:0000313" key="45">
    <source>
        <dbReference type="Proteomes" id="UP001066276"/>
    </source>
</evidence>
<evidence type="ECO:0000256" key="3">
    <source>
        <dbReference type="ARBA" id="ARBA00012751"/>
    </source>
</evidence>